<dbReference type="eggNOG" id="COG3203">
    <property type="taxonomic scope" value="Bacteria"/>
</dbReference>
<comment type="caution">
    <text evidence="2">The sequence shown here is derived from an EMBL/GenBank/DDBJ whole genome shotgun (WGS) entry which is preliminary data.</text>
</comment>
<dbReference type="RefSeq" id="WP_025164894.1">
    <property type="nucleotide sequence ID" value="NZ_AWSQ01000002.1"/>
</dbReference>
<dbReference type="InterPro" id="IPR010727">
    <property type="entry name" value="DUF1302"/>
</dbReference>
<dbReference type="OrthoDB" id="7052179at2"/>
<evidence type="ECO:0000313" key="3">
    <source>
        <dbReference type="Proteomes" id="UP000030063"/>
    </source>
</evidence>
<protein>
    <recommendedName>
        <fullName evidence="4">DUF1302 domain-containing protein</fullName>
    </recommendedName>
</protein>
<reference evidence="2 3" key="1">
    <citation type="journal article" date="2014" name="Genome Announc.">
        <title>Draft Genome Sequence of Petroleum Oil-Degrading Marine Bacterium Pseudomonas taeanensis Strain MS-3, Isolated from a Crude Oil-Contaminated Seashore.</title>
        <authorList>
            <person name="Lee S.Y."/>
            <person name="Kim S.H."/>
            <person name="Lee D.G."/>
            <person name="Shin S."/>
            <person name="Yun S.H."/>
            <person name="Choi C.W."/>
            <person name="Chung Y.H."/>
            <person name="Choi J.S."/>
            <person name="Kahng H.Y."/>
            <person name="Kim S.I."/>
        </authorList>
    </citation>
    <scope>NUCLEOTIDE SEQUENCE [LARGE SCALE GENOMIC DNA]</scope>
    <source>
        <strain evidence="2 3">MS-3</strain>
    </source>
</reference>
<dbReference type="Pfam" id="PF06980">
    <property type="entry name" value="DUF1302"/>
    <property type="match status" value="1"/>
</dbReference>
<feature type="signal peptide" evidence="1">
    <location>
        <begin position="1"/>
        <end position="38"/>
    </location>
</feature>
<gene>
    <name evidence="2" type="ORF">TMS3_0109000</name>
</gene>
<proteinExistence type="predicted"/>
<keyword evidence="1" id="KW-0732">Signal</keyword>
<dbReference type="STRING" id="1395571.TMS3_0109000"/>
<sequence>MARLNPQALRPVRAFEKTFRLSSLSVALLACSVLPVQAFQFDTNTDGLKIRLDTNLKYTGAWRVKDQHDKQIADPTLDDGDRNFDKGSMISNRVDLFTEFDVDYNGTGARVSAAAWYDDVYNNKNDNDSPFTANSVSVEHDEFTNETRDLHGRDVEVRDAFVYSDFSLGGDRWGVARLGQHSLLYGESLFFGNNGIAGGMLPINAIHALSVPNSQFKELALPVEQFSTELQLTPALSIGGYYQFEWERTRIPAAGSYFSPADLLDGGGERIVVAAVPNVGPVASFYRAEDIEARDSGQFGMQVRYRAEDIGTEFGLYAIRYHDKNFQVQVRPGAGVGPGMPADKIGEYMLVFPEDIEAYGFSANTGIGDANVAFEASIRRNAPLVSLTVADLSAVAPVPVADNNDDPLYAIGKTAHAQINMIRVMPGNALWDSAVLLGELAWNRTLSVDKNEAMLDPNSTRDATAIRVAFTPTYFQVFDGVDLGVPMGFGYGIDGRSSAVGGFSQTKGGNYNIGLSFDYIKQVTVGLSYNGFYGPSAPTSIGGIKTYKQTNSDRDFISLNASYTF</sequence>
<organism evidence="2 3">
    <name type="scientific">Pseudomonas taeanensis MS-3</name>
    <dbReference type="NCBI Taxonomy" id="1395571"/>
    <lineage>
        <taxon>Bacteria</taxon>
        <taxon>Pseudomonadati</taxon>
        <taxon>Pseudomonadota</taxon>
        <taxon>Gammaproteobacteria</taxon>
        <taxon>Pseudomonadales</taxon>
        <taxon>Pseudomonadaceae</taxon>
        <taxon>Pseudomonas</taxon>
    </lineage>
</organism>
<feature type="chain" id="PRO_5001984853" description="DUF1302 domain-containing protein" evidence="1">
    <location>
        <begin position="39"/>
        <end position="565"/>
    </location>
</feature>
<evidence type="ECO:0000313" key="2">
    <source>
        <dbReference type="EMBL" id="KFX69649.1"/>
    </source>
</evidence>
<dbReference type="PROSITE" id="PS51257">
    <property type="entry name" value="PROKAR_LIPOPROTEIN"/>
    <property type="match status" value="1"/>
</dbReference>
<keyword evidence="3" id="KW-1185">Reference proteome</keyword>
<dbReference type="EMBL" id="AWSQ01000002">
    <property type="protein sequence ID" value="KFX69649.1"/>
    <property type="molecule type" value="Genomic_DNA"/>
</dbReference>
<evidence type="ECO:0008006" key="4">
    <source>
        <dbReference type="Google" id="ProtNLM"/>
    </source>
</evidence>
<dbReference type="Proteomes" id="UP000030063">
    <property type="component" value="Unassembled WGS sequence"/>
</dbReference>
<dbReference type="AlphaFoldDB" id="A0A0A1YLT9"/>
<evidence type="ECO:0000256" key="1">
    <source>
        <dbReference type="SAM" id="SignalP"/>
    </source>
</evidence>
<name>A0A0A1YLT9_9PSED</name>
<accession>A0A0A1YLT9</accession>